<dbReference type="PROSITE" id="PS50009">
    <property type="entry name" value="RASGEF_CAT"/>
    <property type="match status" value="1"/>
</dbReference>
<dbReference type="CDD" id="cd00155">
    <property type="entry name" value="RasGEF"/>
    <property type="match status" value="1"/>
</dbReference>
<dbReference type="InterPro" id="IPR000651">
    <property type="entry name" value="Ras-like_Gua-exchang_fac_N"/>
</dbReference>
<evidence type="ECO:0000259" key="3">
    <source>
        <dbReference type="PROSITE" id="PS50009"/>
    </source>
</evidence>
<feature type="domain" description="Ras-GEF" evidence="3">
    <location>
        <begin position="215"/>
        <end position="486"/>
    </location>
</feature>
<proteinExistence type="predicted"/>
<dbReference type="Proteomes" id="UP000566440">
    <property type="component" value="Unassembled WGS sequence"/>
</dbReference>
<name>A0A7K9T7L8_9PICI</name>
<sequence length="739" mass="83879">EEVEEGAVYSVLLRRVQIQQAEGARGLKVEEDQFSPEHTANQYKTCKIRTIKAGTLEKLVENLLTAFEDNDFTYITIFLSTYRAFASTKEVLELLLDRYGNSKTLSCEKLKPHNFSKPNREVRIAIGSISKAWLDECPEDFREPPDYPCLLKLLDYLQRNIPNSEPERRAQNLLELFLSQEVETCCEFHDSFLCNLSEEELLISCPEDLEFFLFPEDLVAEQLTYMDAELFKRVVPHHCLGCIWSQRHKEENKHLVATINATISQFNAVSRCVTNTILKNKALKAQERAKTIEKWICIASECRSLKNFSSLKAIISALQSNSICKLKKAWAYVKKDTKLMFNELSGIFPSHDNYLTPRNLLFQTRLQAPGSAQEGTSKSEDLDCSLIGYHRRTQRQLHFQTDRVDVQGTVPYLGTFLTDLIMLDTALQDYVEGSLINFEKMRREFEVIDQIKLLQSACNSYCMTPDTTFIQWFTEQQHLTEEESPALFCCLLLASMLSFYTRPFPSTDVLAQSTPIIWQHKFAPAGSSVESMDLTSDSTSEDDHIIFKGSSEESLKKVWISVPIATNKHSVSSSMDESSVSSAIDNCSLSSSNNESSVSLTSITSKVLPPLYNQQKEDLCIIQTKVENNHNMNKNILGSESLIATLSLQLTSQDKTDSVIQRGILKHNLESDTAEDYELLQIIPEAKELVLSASAKMLNGHVNFDSILWKTALGSRQVQMTGHCRPKLPRAARWDHWAS</sequence>
<gene>
    <name evidence="5" type="primary">Rgl1_1</name>
    <name evidence="5" type="ORF">GALDEA_R01695</name>
</gene>
<dbReference type="InterPro" id="IPR008937">
    <property type="entry name" value="Ras-like_GEF"/>
</dbReference>
<feature type="non-terminal residue" evidence="5">
    <location>
        <position position="739"/>
    </location>
</feature>
<evidence type="ECO:0000256" key="2">
    <source>
        <dbReference type="PROSITE-ProRule" id="PRU00168"/>
    </source>
</evidence>
<dbReference type="InterPro" id="IPR036964">
    <property type="entry name" value="RASGEF_cat_dom_sf"/>
</dbReference>
<dbReference type="InterPro" id="IPR001895">
    <property type="entry name" value="RASGEF_cat_dom"/>
</dbReference>
<dbReference type="Gene3D" id="1.20.870.10">
    <property type="entry name" value="Son of sevenless (SoS) protein Chain: S domain 1"/>
    <property type="match status" value="1"/>
</dbReference>
<feature type="non-terminal residue" evidence="5">
    <location>
        <position position="1"/>
    </location>
</feature>
<dbReference type="GO" id="GO:0005085">
    <property type="term" value="F:guanyl-nucleotide exchange factor activity"/>
    <property type="evidence" value="ECO:0007669"/>
    <property type="project" value="UniProtKB-KW"/>
</dbReference>
<dbReference type="Pfam" id="PF00617">
    <property type="entry name" value="RasGEF"/>
    <property type="match status" value="1"/>
</dbReference>
<keyword evidence="6" id="KW-1185">Reference proteome</keyword>
<dbReference type="PROSITE" id="PS50212">
    <property type="entry name" value="RASGEF_NTER"/>
    <property type="match status" value="1"/>
</dbReference>
<accession>A0A7K9T7L8</accession>
<dbReference type="Gene3D" id="1.10.840.10">
    <property type="entry name" value="Ras guanine-nucleotide exchange factors catalytic domain"/>
    <property type="match status" value="1"/>
</dbReference>
<dbReference type="InterPro" id="IPR029071">
    <property type="entry name" value="Ubiquitin-like_domsf"/>
</dbReference>
<dbReference type="Gene3D" id="3.10.20.90">
    <property type="entry name" value="Phosphatidylinositol 3-kinase Catalytic Subunit, Chain A, domain 1"/>
    <property type="match status" value="1"/>
</dbReference>
<comment type="caution">
    <text evidence="5">The sequence shown here is derived from an EMBL/GenBank/DDBJ whole genome shotgun (WGS) entry which is preliminary data.</text>
</comment>
<feature type="domain" description="N-terminal Ras-GEF" evidence="4">
    <location>
        <begin position="47"/>
        <end position="178"/>
    </location>
</feature>
<dbReference type="SMART" id="SM00229">
    <property type="entry name" value="RasGEFN"/>
    <property type="match status" value="1"/>
</dbReference>
<dbReference type="InterPro" id="IPR019804">
    <property type="entry name" value="Ras_G-nucl-exch_fac_CS"/>
</dbReference>
<evidence type="ECO:0000313" key="6">
    <source>
        <dbReference type="Proteomes" id="UP000566440"/>
    </source>
</evidence>
<dbReference type="SUPFAM" id="SSF48366">
    <property type="entry name" value="Ras GEF"/>
    <property type="match status" value="1"/>
</dbReference>
<dbReference type="SUPFAM" id="SSF54236">
    <property type="entry name" value="Ubiquitin-like"/>
    <property type="match status" value="1"/>
</dbReference>
<organism evidence="5 6">
    <name type="scientific">Galbula dea</name>
    <dbReference type="NCBI Taxonomy" id="1109041"/>
    <lineage>
        <taxon>Eukaryota</taxon>
        <taxon>Metazoa</taxon>
        <taxon>Chordata</taxon>
        <taxon>Craniata</taxon>
        <taxon>Vertebrata</taxon>
        <taxon>Euteleostomi</taxon>
        <taxon>Archelosauria</taxon>
        <taxon>Archosauria</taxon>
        <taxon>Dinosauria</taxon>
        <taxon>Saurischia</taxon>
        <taxon>Theropoda</taxon>
        <taxon>Coelurosauria</taxon>
        <taxon>Aves</taxon>
        <taxon>Neognathae</taxon>
        <taxon>Neoaves</taxon>
        <taxon>Telluraves</taxon>
        <taxon>Coraciimorphae</taxon>
        <taxon>Piciformes</taxon>
        <taxon>Galbulidae</taxon>
        <taxon>Galbula</taxon>
    </lineage>
</organism>
<dbReference type="Pfam" id="PF00618">
    <property type="entry name" value="RasGEF_N"/>
    <property type="match status" value="1"/>
</dbReference>
<reference evidence="5 6" key="1">
    <citation type="submission" date="2019-09" db="EMBL/GenBank/DDBJ databases">
        <title>Bird 10,000 Genomes (B10K) Project - Family phase.</title>
        <authorList>
            <person name="Zhang G."/>
        </authorList>
    </citation>
    <scope>NUCLEOTIDE SEQUENCE [LARGE SCALE GENOMIC DNA]</scope>
    <source>
        <strain evidence="5">B10K-DU-001-62</strain>
        <tissue evidence="5">Muscle</tissue>
    </source>
</reference>
<dbReference type="GO" id="GO:0005886">
    <property type="term" value="C:plasma membrane"/>
    <property type="evidence" value="ECO:0007669"/>
    <property type="project" value="TreeGrafter"/>
</dbReference>
<evidence type="ECO:0000259" key="4">
    <source>
        <dbReference type="PROSITE" id="PS50212"/>
    </source>
</evidence>
<dbReference type="GO" id="GO:0007265">
    <property type="term" value="P:Ras protein signal transduction"/>
    <property type="evidence" value="ECO:0007669"/>
    <property type="project" value="TreeGrafter"/>
</dbReference>
<dbReference type="CDD" id="cd06224">
    <property type="entry name" value="REM"/>
    <property type="match status" value="1"/>
</dbReference>
<dbReference type="SMART" id="SM00147">
    <property type="entry name" value="RasGEF"/>
    <property type="match status" value="1"/>
</dbReference>
<dbReference type="PANTHER" id="PTHR23113:SF199">
    <property type="entry name" value="RAL GUANINE NUCLEOTIDE DISSOCIATION STIMULATOR-LIKE 1"/>
    <property type="match status" value="1"/>
</dbReference>
<dbReference type="EMBL" id="VWZX01008184">
    <property type="protein sequence ID" value="NXI44529.1"/>
    <property type="molecule type" value="Genomic_DNA"/>
</dbReference>
<evidence type="ECO:0000313" key="5">
    <source>
        <dbReference type="EMBL" id="NXI44529.1"/>
    </source>
</evidence>
<dbReference type="PANTHER" id="PTHR23113">
    <property type="entry name" value="GUANINE NUCLEOTIDE EXCHANGE FACTOR"/>
    <property type="match status" value="1"/>
</dbReference>
<evidence type="ECO:0000256" key="1">
    <source>
        <dbReference type="ARBA" id="ARBA00022658"/>
    </source>
</evidence>
<dbReference type="AlphaFoldDB" id="A0A7K9T7L8"/>
<dbReference type="InterPro" id="IPR023578">
    <property type="entry name" value="Ras_GEF_dom_sf"/>
</dbReference>
<dbReference type="PROSITE" id="PS00720">
    <property type="entry name" value="RASGEF"/>
    <property type="match status" value="1"/>
</dbReference>
<protein>
    <submittedName>
        <fullName evidence="5">RGL1 protein</fullName>
    </submittedName>
</protein>
<dbReference type="OrthoDB" id="26687at2759"/>
<keyword evidence="1 2" id="KW-0344">Guanine-nucleotide releasing factor</keyword>